<keyword evidence="1" id="KW-1133">Transmembrane helix</keyword>
<sequence length="57" mass="6459">MIDWELAIATAVAFGVLAFILRCLWVLLFARVEGEKVEPTEISVVDLIPFQNHDSDR</sequence>
<dbReference type="AlphaFoldDB" id="A0AA41QP88"/>
<keyword evidence="1" id="KW-0812">Transmembrane</keyword>
<dbReference type="EMBL" id="JALAZD010000001">
    <property type="protein sequence ID" value="MCI0127803.1"/>
    <property type="molecule type" value="Genomic_DNA"/>
</dbReference>
<protein>
    <submittedName>
        <fullName evidence="2">Uncharacterized protein</fullName>
    </submittedName>
</protein>
<reference evidence="2" key="1">
    <citation type="submission" date="2022-03" db="EMBL/GenBank/DDBJ databases">
        <title>The complete genome sequence of a Methyloterrigena soli.</title>
        <authorList>
            <person name="Zi Z."/>
        </authorList>
    </citation>
    <scope>NUCLEOTIDE SEQUENCE</scope>
    <source>
        <strain evidence="2">M48</strain>
    </source>
</reference>
<evidence type="ECO:0000313" key="3">
    <source>
        <dbReference type="Proteomes" id="UP001156140"/>
    </source>
</evidence>
<keyword evidence="1" id="KW-0472">Membrane</keyword>
<comment type="caution">
    <text evidence="2">The sequence shown here is derived from an EMBL/GenBank/DDBJ whole genome shotgun (WGS) entry which is preliminary data.</text>
</comment>
<dbReference type="Proteomes" id="UP001156140">
    <property type="component" value="Unassembled WGS sequence"/>
</dbReference>
<keyword evidence="3" id="KW-1185">Reference proteome</keyword>
<evidence type="ECO:0000313" key="2">
    <source>
        <dbReference type="EMBL" id="MCI0127803.1"/>
    </source>
</evidence>
<name>A0AA41QP88_9HYPH</name>
<organism evidence="2 3">
    <name type="scientific">Paradevosia shaoguanensis</name>
    <dbReference type="NCBI Taxonomy" id="1335043"/>
    <lineage>
        <taxon>Bacteria</taxon>
        <taxon>Pseudomonadati</taxon>
        <taxon>Pseudomonadota</taxon>
        <taxon>Alphaproteobacteria</taxon>
        <taxon>Hyphomicrobiales</taxon>
        <taxon>Devosiaceae</taxon>
        <taxon>Paradevosia</taxon>
    </lineage>
</organism>
<dbReference type="RefSeq" id="WP_281736160.1">
    <property type="nucleotide sequence ID" value="NZ_JAKETQ010000001.1"/>
</dbReference>
<evidence type="ECO:0000256" key="1">
    <source>
        <dbReference type="SAM" id="Phobius"/>
    </source>
</evidence>
<proteinExistence type="predicted"/>
<accession>A0AA41QP88</accession>
<gene>
    <name evidence="2" type="ORF">ML536_13305</name>
</gene>
<feature type="transmembrane region" description="Helical" evidence="1">
    <location>
        <begin position="6"/>
        <end position="30"/>
    </location>
</feature>